<organism evidence="1 2">
    <name type="scientific">Quercus suber</name>
    <name type="common">Cork oak</name>
    <dbReference type="NCBI Taxonomy" id="58331"/>
    <lineage>
        <taxon>Eukaryota</taxon>
        <taxon>Viridiplantae</taxon>
        <taxon>Streptophyta</taxon>
        <taxon>Embryophyta</taxon>
        <taxon>Tracheophyta</taxon>
        <taxon>Spermatophyta</taxon>
        <taxon>Magnoliopsida</taxon>
        <taxon>eudicotyledons</taxon>
        <taxon>Gunneridae</taxon>
        <taxon>Pentapetalae</taxon>
        <taxon>rosids</taxon>
        <taxon>fabids</taxon>
        <taxon>Fagales</taxon>
        <taxon>Fagaceae</taxon>
        <taxon>Quercus</taxon>
    </lineage>
</organism>
<accession>A0AAW0L7M7</accession>
<keyword evidence="2" id="KW-1185">Reference proteome</keyword>
<evidence type="ECO:0000313" key="2">
    <source>
        <dbReference type="Proteomes" id="UP000237347"/>
    </source>
</evidence>
<sequence>MALPVISCTTYDTSVYRTLLYARSSNLFTMTVSGLSLAACSIASRAPRLRDSEIKILQHSSTDCSMVFFLSFCKRSQHSKCDHINCAVLDSIFWAILLSLWWRAIVIQHYLIQDSGQDLSENPYVAWTTQCQLLPISFKIFTVCVCCAQRDSNATGSVDCKVCMPESSYPIPPPRALTILAILRAIEKFVDKMGMLYNATHGRAPIIMMPLAQDTSDGPSLGFSKSISGMVHLAHWLPIKLGR</sequence>
<gene>
    <name evidence="1" type="ORF">CFP56_007995</name>
</gene>
<dbReference type="Proteomes" id="UP000237347">
    <property type="component" value="Unassembled WGS sequence"/>
</dbReference>
<comment type="caution">
    <text evidence="1">The sequence shown here is derived from an EMBL/GenBank/DDBJ whole genome shotgun (WGS) entry which is preliminary data.</text>
</comment>
<proteinExistence type="predicted"/>
<dbReference type="AlphaFoldDB" id="A0AAW0L7M7"/>
<name>A0AAW0L7M7_QUESU</name>
<evidence type="ECO:0000313" key="1">
    <source>
        <dbReference type="EMBL" id="KAK7846448.1"/>
    </source>
</evidence>
<reference evidence="1 2" key="1">
    <citation type="journal article" date="2018" name="Sci. Data">
        <title>The draft genome sequence of cork oak.</title>
        <authorList>
            <person name="Ramos A.M."/>
            <person name="Usie A."/>
            <person name="Barbosa P."/>
            <person name="Barros P.M."/>
            <person name="Capote T."/>
            <person name="Chaves I."/>
            <person name="Simoes F."/>
            <person name="Abreu I."/>
            <person name="Carrasquinho I."/>
            <person name="Faro C."/>
            <person name="Guimaraes J.B."/>
            <person name="Mendonca D."/>
            <person name="Nobrega F."/>
            <person name="Rodrigues L."/>
            <person name="Saibo N.J.M."/>
            <person name="Varela M.C."/>
            <person name="Egas C."/>
            <person name="Matos J."/>
            <person name="Miguel C.M."/>
            <person name="Oliveira M.M."/>
            <person name="Ricardo C.P."/>
            <person name="Goncalves S."/>
        </authorList>
    </citation>
    <scope>NUCLEOTIDE SEQUENCE [LARGE SCALE GENOMIC DNA]</scope>
    <source>
        <strain evidence="2">cv. HL8</strain>
    </source>
</reference>
<protein>
    <submittedName>
        <fullName evidence="1">Uncharacterized protein</fullName>
    </submittedName>
</protein>
<dbReference type="EMBL" id="PKMF04000155">
    <property type="protein sequence ID" value="KAK7846448.1"/>
    <property type="molecule type" value="Genomic_DNA"/>
</dbReference>